<accession>A0A5C6W0B4</accession>
<evidence type="ECO:0000313" key="2">
    <source>
        <dbReference type="Proteomes" id="UP000321363"/>
    </source>
</evidence>
<sequence>MNIQIKQKQVITHIIEEYENELKEISMFLHEEIAQNLYAVFNHLQFLQQRMDKQDRMTINNMIKLTKKTIEDTRQLSTKIHPFVHKELDGALATFIADARKKTRVEIQYVDYNGPRRIPLFTELMIYRIVKDIITAYTDHGNVQHILVETIWEEELKVKIDIAEVEKTPMEINGFSMLYQGIEQRIILLGGRVNVINPCEMQTVINLIIPNVR</sequence>
<dbReference type="Gene3D" id="6.10.250.2870">
    <property type="match status" value="1"/>
</dbReference>
<gene>
    <name evidence="1" type="ORF">FS935_10415</name>
</gene>
<dbReference type="EMBL" id="VOQF01000005">
    <property type="protein sequence ID" value="TXC91298.1"/>
    <property type="molecule type" value="Genomic_DNA"/>
</dbReference>
<comment type="caution">
    <text evidence="1">The sequence shown here is derived from an EMBL/GenBank/DDBJ whole genome shotgun (WGS) entry which is preliminary data.</text>
</comment>
<name>A0A5C6W0B4_9BACI</name>
<reference evidence="1 2" key="1">
    <citation type="journal article" date="2005" name="Int. J. Syst. Evol. Microbiol.">
        <title>Bacillus litoralis sp. nov., isolated from a tidal flat of the Yellow Sea in Korea.</title>
        <authorList>
            <person name="Yoon J.H."/>
            <person name="Oh T.K."/>
        </authorList>
    </citation>
    <scope>NUCLEOTIDE SEQUENCE [LARGE SCALE GENOMIC DNA]</scope>
    <source>
        <strain evidence="1 2">SW-211</strain>
    </source>
</reference>
<organism evidence="1 2">
    <name type="scientific">Metabacillus litoralis</name>
    <dbReference type="NCBI Taxonomy" id="152268"/>
    <lineage>
        <taxon>Bacteria</taxon>
        <taxon>Bacillati</taxon>
        <taxon>Bacillota</taxon>
        <taxon>Bacilli</taxon>
        <taxon>Bacillales</taxon>
        <taxon>Bacillaceae</taxon>
        <taxon>Metabacillus</taxon>
    </lineage>
</organism>
<dbReference type="AlphaFoldDB" id="A0A5C6W0B4"/>
<evidence type="ECO:0008006" key="3">
    <source>
        <dbReference type="Google" id="ProtNLM"/>
    </source>
</evidence>
<dbReference type="RefSeq" id="WP_146948260.1">
    <property type="nucleotide sequence ID" value="NZ_VOQF01000005.1"/>
</dbReference>
<evidence type="ECO:0000313" key="1">
    <source>
        <dbReference type="EMBL" id="TXC91298.1"/>
    </source>
</evidence>
<protein>
    <recommendedName>
        <fullName evidence="3">Histidine kinase</fullName>
    </recommendedName>
</protein>
<dbReference type="OrthoDB" id="9760839at2"/>
<proteinExistence type="predicted"/>
<keyword evidence="2" id="KW-1185">Reference proteome</keyword>
<dbReference type="Proteomes" id="UP000321363">
    <property type="component" value="Unassembled WGS sequence"/>
</dbReference>